<evidence type="ECO:0000313" key="2">
    <source>
        <dbReference type="EMBL" id="ETI70560.1"/>
    </source>
</evidence>
<comment type="caution">
    <text evidence="2">The sequence shown here is derived from an EMBL/GenBank/DDBJ whole genome shotgun (WGS) entry which is preliminary data.</text>
</comment>
<protein>
    <submittedName>
        <fullName evidence="2">Uncharacterized protein</fullName>
    </submittedName>
</protein>
<sequence length="255" mass="30077">METRGRKATIYDEQEIKNIVFRYIQEEKITGLITYSEMYRFAKKLYENGEIPYQLSDEFWRRSNRQGRKIVDESNESYKVTVQGNKTDHTDIFVDTEECVNKFFSGKTADKKRLIQALKLNEKKAKESNKYLEKIEQQSMEIEAQKNKVKELQKLVEQQQTILFSWFNASHKSDVPLINLLTTGKSRHPIIDLFFETAFSNKDEGYKRFDDYNKSIVHSNPSPSQKEQSNIVTPLRKSRIKQMSEQLNAKDDLHK</sequence>
<keyword evidence="3" id="KW-1185">Reference proteome</keyword>
<organism evidence="2 3">
    <name type="scientific">Neobacillus vireti LMG 21834</name>
    <dbReference type="NCBI Taxonomy" id="1131730"/>
    <lineage>
        <taxon>Bacteria</taxon>
        <taxon>Bacillati</taxon>
        <taxon>Bacillota</taxon>
        <taxon>Bacilli</taxon>
        <taxon>Bacillales</taxon>
        <taxon>Bacillaceae</taxon>
        <taxon>Neobacillus</taxon>
    </lineage>
</organism>
<dbReference type="Proteomes" id="UP000018877">
    <property type="component" value="Unassembled WGS sequence"/>
</dbReference>
<gene>
    <name evidence="2" type="ORF">BAVI_01799</name>
</gene>
<reference evidence="2 3" key="1">
    <citation type="journal article" date="2014" name="Environ. Microbiol.">
        <title>The nitrate-ammonifying and nosZ-carrying bacterium Bacillus vireti is a potent source and sink for nitric and nitrous oxide under high nitrate conditions.</title>
        <authorList>
            <person name="Mania D."/>
            <person name="Heylen K."/>
            <person name="van Spanning R.J."/>
            <person name="Frostegard A."/>
        </authorList>
    </citation>
    <scope>NUCLEOTIDE SEQUENCE [LARGE SCALE GENOMIC DNA]</scope>
    <source>
        <strain evidence="2 3">LMG 21834</strain>
    </source>
</reference>
<evidence type="ECO:0000256" key="1">
    <source>
        <dbReference type="SAM" id="Coils"/>
    </source>
</evidence>
<name>A0AB94IU01_9BACI</name>
<proteinExistence type="predicted"/>
<dbReference type="EMBL" id="ALAN01000014">
    <property type="protein sequence ID" value="ETI70560.1"/>
    <property type="molecule type" value="Genomic_DNA"/>
</dbReference>
<feature type="coiled-coil region" evidence="1">
    <location>
        <begin position="118"/>
        <end position="162"/>
    </location>
</feature>
<dbReference type="RefSeq" id="WP_024026579.1">
    <property type="nucleotide sequence ID" value="NZ_ALAN01000014.1"/>
</dbReference>
<accession>A0AB94IU01</accession>
<evidence type="ECO:0000313" key="3">
    <source>
        <dbReference type="Proteomes" id="UP000018877"/>
    </source>
</evidence>
<keyword evidence="1" id="KW-0175">Coiled coil</keyword>
<dbReference type="AlphaFoldDB" id="A0AB94IU01"/>